<dbReference type="AlphaFoldDB" id="A0A1W1DE51"/>
<reference evidence="1" key="1">
    <citation type="submission" date="2016-10" db="EMBL/GenBank/DDBJ databases">
        <authorList>
            <person name="de Groot N.N."/>
        </authorList>
    </citation>
    <scope>NUCLEOTIDE SEQUENCE</scope>
</reference>
<proteinExistence type="predicted"/>
<accession>A0A1W1DE51</accession>
<sequence length="44" mass="5355">MQAYFLSKYRYLPVIIKMTKGSKKYRYEIKDFKVSEAKKLQVSF</sequence>
<organism evidence="1">
    <name type="scientific">hydrothermal vent metagenome</name>
    <dbReference type="NCBI Taxonomy" id="652676"/>
    <lineage>
        <taxon>unclassified sequences</taxon>
        <taxon>metagenomes</taxon>
        <taxon>ecological metagenomes</taxon>
    </lineage>
</organism>
<dbReference type="EMBL" id="FPHS01000211">
    <property type="protein sequence ID" value="SFV79450.1"/>
    <property type="molecule type" value="Genomic_DNA"/>
</dbReference>
<protein>
    <submittedName>
        <fullName evidence="1">Uncharacterized protein</fullName>
    </submittedName>
</protein>
<name>A0A1W1DE51_9ZZZZ</name>
<evidence type="ECO:0000313" key="1">
    <source>
        <dbReference type="EMBL" id="SFV79450.1"/>
    </source>
</evidence>
<gene>
    <name evidence="1" type="ORF">MNB_SUP05-11-43</name>
</gene>